<sequence length="541" mass="61758">MPKRNYRDLTREQLVELLEARDRKKFGLVWERDAIEHDRALNEDFVVLEPVAELHAGEGPFGNLIIEGDNFDALRALRTAYAGQVKCIYIDPPYNTGNRDFVYNDRFVDKDHAWRHSMWLEFMFQRLTLAKDLLAPDGAIFVSIDDNEVFHLGLLMNEVFGEEAFVASCIWQKRYSRENRECIGDAHEYLFVYSLDVDGLKKRRGLIPLGEKQSKVYKNPDDDDRGRWTSISFTAQGFRPNQMYEITAPNGKVHVPPDGRCWAKTEPEYLKLKENKRFWWGKDGNGVPRVKQFLSEVDGLVPWTWWPHDEVGHTGEAAKEIRALLGTQTAFSTPKPVRLIDRILRIATNPGDLVVDFFAGSGTTAHAVLKLNAETPDETPRRFILVSNTEATEDEAEKNLCRDVCRQRVANVVSGYGDTPGTGGNFAYLRTKRIPMNRVVRRIDHVQVWLQLQLMHFASWSEAEPVASGRLFVRSTETSMVAYLTTLSDAVLKRTAKELDGRSDATLYTWQPEAVAAHFDRPGVTILPIPQTLIDRFGLKK</sequence>
<dbReference type="EC" id="2.1.1.72" evidence="2"/>
<dbReference type="InterPro" id="IPR029063">
    <property type="entry name" value="SAM-dependent_MTases_sf"/>
</dbReference>
<dbReference type="PROSITE" id="PS00092">
    <property type="entry name" value="N6_MTASE"/>
    <property type="match status" value="1"/>
</dbReference>
<gene>
    <name evidence="8" type="ORF">Hsar01_03424</name>
</gene>
<dbReference type="RefSeq" id="WP_353568279.1">
    <property type="nucleotide sequence ID" value="NZ_BAABRI010000021.1"/>
</dbReference>
<evidence type="ECO:0000256" key="5">
    <source>
        <dbReference type="ARBA" id="ARBA00022691"/>
    </source>
</evidence>
<organism evidence="8 9">
    <name type="scientific">Haloferula sargassicola</name>
    <dbReference type="NCBI Taxonomy" id="490096"/>
    <lineage>
        <taxon>Bacteria</taxon>
        <taxon>Pseudomonadati</taxon>
        <taxon>Verrucomicrobiota</taxon>
        <taxon>Verrucomicrobiia</taxon>
        <taxon>Verrucomicrobiales</taxon>
        <taxon>Verrucomicrobiaceae</taxon>
        <taxon>Haloferula</taxon>
    </lineage>
</organism>
<keyword evidence="5" id="KW-0949">S-adenosyl-L-methionine</keyword>
<dbReference type="Pfam" id="PF01555">
    <property type="entry name" value="N6_N4_Mtase"/>
    <property type="match status" value="1"/>
</dbReference>
<dbReference type="Proteomes" id="UP001476282">
    <property type="component" value="Unassembled WGS sequence"/>
</dbReference>
<accession>A0ABP9URL8</accession>
<dbReference type="SUPFAM" id="SSF53335">
    <property type="entry name" value="S-adenosyl-L-methionine-dependent methyltransferases"/>
    <property type="match status" value="1"/>
</dbReference>
<comment type="similarity">
    <text evidence="1">Belongs to the N(4)/N(6)-methyltransferase family.</text>
</comment>
<keyword evidence="3" id="KW-0489">Methyltransferase</keyword>
<evidence type="ECO:0000256" key="2">
    <source>
        <dbReference type="ARBA" id="ARBA00011900"/>
    </source>
</evidence>
<dbReference type="Gene3D" id="3.40.50.150">
    <property type="entry name" value="Vaccinia Virus protein VP39"/>
    <property type="match status" value="1"/>
</dbReference>
<evidence type="ECO:0000313" key="8">
    <source>
        <dbReference type="EMBL" id="GAA5484183.1"/>
    </source>
</evidence>
<protein>
    <recommendedName>
        <fullName evidence="2">site-specific DNA-methyltransferase (adenine-specific)</fullName>
        <ecNumber evidence="2">2.1.1.72</ecNumber>
    </recommendedName>
</protein>
<evidence type="ECO:0000256" key="3">
    <source>
        <dbReference type="ARBA" id="ARBA00022603"/>
    </source>
</evidence>
<evidence type="ECO:0000259" key="7">
    <source>
        <dbReference type="Pfam" id="PF01555"/>
    </source>
</evidence>
<evidence type="ECO:0000256" key="6">
    <source>
        <dbReference type="ARBA" id="ARBA00047942"/>
    </source>
</evidence>
<dbReference type="InterPro" id="IPR002295">
    <property type="entry name" value="N4/N6-MTase_EcoPI_Mod-like"/>
</dbReference>
<comment type="caution">
    <text evidence="8">The sequence shown here is derived from an EMBL/GenBank/DDBJ whole genome shotgun (WGS) entry which is preliminary data.</text>
</comment>
<dbReference type="InterPro" id="IPR002941">
    <property type="entry name" value="DNA_methylase_N4/N6"/>
</dbReference>
<comment type="catalytic activity">
    <reaction evidence="6">
        <text>a 2'-deoxyadenosine in DNA + S-adenosyl-L-methionine = an N(6)-methyl-2'-deoxyadenosine in DNA + S-adenosyl-L-homocysteine + H(+)</text>
        <dbReference type="Rhea" id="RHEA:15197"/>
        <dbReference type="Rhea" id="RHEA-COMP:12418"/>
        <dbReference type="Rhea" id="RHEA-COMP:12419"/>
        <dbReference type="ChEBI" id="CHEBI:15378"/>
        <dbReference type="ChEBI" id="CHEBI:57856"/>
        <dbReference type="ChEBI" id="CHEBI:59789"/>
        <dbReference type="ChEBI" id="CHEBI:90615"/>
        <dbReference type="ChEBI" id="CHEBI:90616"/>
        <dbReference type="EC" id="2.1.1.72"/>
    </reaction>
</comment>
<feature type="domain" description="DNA methylase N-4/N-6" evidence="7">
    <location>
        <begin position="85"/>
        <end position="374"/>
    </location>
</feature>
<dbReference type="PRINTS" id="PR00506">
    <property type="entry name" value="D21N6MTFRASE"/>
</dbReference>
<evidence type="ECO:0000256" key="1">
    <source>
        <dbReference type="ARBA" id="ARBA00006594"/>
    </source>
</evidence>
<reference evidence="8 9" key="1">
    <citation type="submission" date="2024-02" db="EMBL/GenBank/DDBJ databases">
        <title>Haloferula sargassicola NBRC 104335.</title>
        <authorList>
            <person name="Ichikawa N."/>
            <person name="Katano-Makiyama Y."/>
            <person name="Hidaka K."/>
        </authorList>
    </citation>
    <scope>NUCLEOTIDE SEQUENCE [LARGE SCALE GENOMIC DNA]</scope>
    <source>
        <strain evidence="8 9">NBRC 104335</strain>
    </source>
</reference>
<proteinExistence type="inferred from homology"/>
<keyword evidence="9" id="KW-1185">Reference proteome</keyword>
<dbReference type="InterPro" id="IPR002052">
    <property type="entry name" value="DNA_methylase_N6_adenine_CS"/>
</dbReference>
<evidence type="ECO:0000256" key="4">
    <source>
        <dbReference type="ARBA" id="ARBA00022679"/>
    </source>
</evidence>
<name>A0ABP9URL8_9BACT</name>
<evidence type="ECO:0000313" key="9">
    <source>
        <dbReference type="Proteomes" id="UP001476282"/>
    </source>
</evidence>
<keyword evidence="4" id="KW-0808">Transferase</keyword>
<dbReference type="EMBL" id="BAABRI010000021">
    <property type="protein sequence ID" value="GAA5484183.1"/>
    <property type="molecule type" value="Genomic_DNA"/>
</dbReference>